<dbReference type="Proteomes" id="UP001207337">
    <property type="component" value="Unassembled WGS sequence"/>
</dbReference>
<dbReference type="RefSeq" id="WP_265791516.1">
    <property type="nucleotide sequence ID" value="NZ_BAABRS010000005.1"/>
</dbReference>
<dbReference type="EMBL" id="JAJNDC010000005">
    <property type="protein sequence ID" value="MCW9714315.1"/>
    <property type="molecule type" value="Genomic_DNA"/>
</dbReference>
<evidence type="ECO:0000313" key="2">
    <source>
        <dbReference type="Proteomes" id="UP001207337"/>
    </source>
</evidence>
<dbReference type="InterPro" id="IPR015424">
    <property type="entry name" value="PyrdxlP-dep_Trfase"/>
</dbReference>
<evidence type="ECO:0000313" key="1">
    <source>
        <dbReference type="EMBL" id="MCW9714315.1"/>
    </source>
</evidence>
<proteinExistence type="predicted"/>
<dbReference type="InterPro" id="IPR015421">
    <property type="entry name" value="PyrdxlP-dep_Trfase_major"/>
</dbReference>
<protein>
    <submittedName>
        <fullName evidence="1">Uncharacterized protein</fullName>
    </submittedName>
</protein>
<comment type="caution">
    <text evidence="1">The sequence shown here is derived from an EMBL/GenBank/DDBJ whole genome shotgun (WGS) entry which is preliminary data.</text>
</comment>
<dbReference type="Gene3D" id="3.40.640.10">
    <property type="entry name" value="Type I PLP-dependent aspartate aminotransferase-like (Major domain)"/>
    <property type="match status" value="1"/>
</dbReference>
<name>A0ABT3Q2I5_9BACT</name>
<organism evidence="1 2">
    <name type="scientific">Fodinibius salicampi</name>
    <dbReference type="NCBI Taxonomy" id="1920655"/>
    <lineage>
        <taxon>Bacteria</taxon>
        <taxon>Pseudomonadati</taxon>
        <taxon>Balneolota</taxon>
        <taxon>Balneolia</taxon>
        <taxon>Balneolales</taxon>
        <taxon>Balneolaceae</taxon>
        <taxon>Fodinibius</taxon>
    </lineage>
</organism>
<gene>
    <name evidence="1" type="ORF">LQ318_15510</name>
</gene>
<keyword evidence="2" id="KW-1185">Reference proteome</keyword>
<dbReference type="SUPFAM" id="SSF53383">
    <property type="entry name" value="PLP-dependent transferases"/>
    <property type="match status" value="1"/>
</dbReference>
<accession>A0ABT3Q2I5</accession>
<reference evidence="1 2" key="1">
    <citation type="submission" date="2021-11" db="EMBL/GenBank/DDBJ databases">
        <title>Aliifidinibius sp. nov., a new bacterium isolated from saline soil.</title>
        <authorList>
            <person name="Galisteo C."/>
            <person name="De La Haba R."/>
            <person name="Sanchez-Porro C."/>
            <person name="Ventosa A."/>
        </authorList>
    </citation>
    <scope>NUCLEOTIDE SEQUENCE [LARGE SCALE GENOMIC DNA]</scope>
    <source>
        <strain evidence="1 2">KACC 190600</strain>
    </source>
</reference>
<sequence length="113" mass="13042">MATTDASDEGLYGLNPMTVYVPQEGHSSFDKAMDMLGLGKKCLRKIPLDDQMLMDTDQLGKQVRVRFGMKFNQISGKPNIWLNWFKKVASWNCRHRCRLFVSDIIPIMRIMKS</sequence>